<reference evidence="1 2" key="1">
    <citation type="submission" date="2020-04" db="EMBL/GenBank/DDBJ databases">
        <title>Flammeovirga sp. SR4, a novel species isolated from seawater.</title>
        <authorList>
            <person name="Wang X."/>
        </authorList>
    </citation>
    <scope>NUCLEOTIDE SEQUENCE [LARGE SCALE GENOMIC DNA]</scope>
    <source>
        <strain evidence="1 2">ATCC 23126</strain>
    </source>
</reference>
<gene>
    <name evidence="1" type="ORF">HHU12_24280</name>
</gene>
<comment type="caution">
    <text evidence="1">The sequence shown here is derived from an EMBL/GenBank/DDBJ whole genome shotgun (WGS) entry which is preliminary data.</text>
</comment>
<evidence type="ECO:0000313" key="1">
    <source>
        <dbReference type="EMBL" id="NME71109.1"/>
    </source>
</evidence>
<dbReference type="Proteomes" id="UP000576082">
    <property type="component" value="Unassembled WGS sequence"/>
</dbReference>
<sequence length="58" mass="6731">MIYSPYDSRVAVNKISGNILKANVTYRTKDKHWFLQAGRNFMKVGTVEQSYNPNDVYT</sequence>
<proteinExistence type="predicted"/>
<organism evidence="1 2">
    <name type="scientific">Flammeovirga aprica JL-4</name>
    <dbReference type="NCBI Taxonomy" id="694437"/>
    <lineage>
        <taxon>Bacteria</taxon>
        <taxon>Pseudomonadati</taxon>
        <taxon>Bacteroidota</taxon>
        <taxon>Cytophagia</taxon>
        <taxon>Cytophagales</taxon>
        <taxon>Flammeovirgaceae</taxon>
        <taxon>Flammeovirga</taxon>
    </lineage>
</organism>
<protein>
    <submittedName>
        <fullName evidence="1">Uncharacterized protein</fullName>
    </submittedName>
</protein>
<evidence type="ECO:0000313" key="2">
    <source>
        <dbReference type="Proteomes" id="UP000576082"/>
    </source>
</evidence>
<name>A0A7X9RYT0_9BACT</name>
<accession>A0A7X9RYT0</accession>
<dbReference type="AlphaFoldDB" id="A0A7X9RYT0"/>
<dbReference type="RefSeq" id="WP_169659331.1">
    <property type="nucleotide sequence ID" value="NZ_JABANE010000086.1"/>
</dbReference>
<dbReference type="EMBL" id="JABANE010000086">
    <property type="protein sequence ID" value="NME71109.1"/>
    <property type="molecule type" value="Genomic_DNA"/>
</dbReference>
<keyword evidence="2" id="KW-1185">Reference proteome</keyword>